<proteinExistence type="predicted"/>
<name>A0A0E9RAE7_ANGAN</name>
<dbReference type="EMBL" id="GBXM01083284">
    <property type="protein sequence ID" value="JAH25293.1"/>
    <property type="molecule type" value="Transcribed_RNA"/>
</dbReference>
<evidence type="ECO:0000313" key="1">
    <source>
        <dbReference type="EMBL" id="JAH25293.1"/>
    </source>
</evidence>
<protein>
    <submittedName>
        <fullName evidence="1">Uncharacterized protein</fullName>
    </submittedName>
</protein>
<accession>A0A0E9RAE7</accession>
<sequence length="59" mass="6675">MHFICEKCSVHSLKNVSLTSERHRYSAILNVLRRLACSISKHQATASLYVSGVWSQLTL</sequence>
<reference evidence="1" key="1">
    <citation type="submission" date="2014-11" db="EMBL/GenBank/DDBJ databases">
        <authorList>
            <person name="Amaro Gonzalez C."/>
        </authorList>
    </citation>
    <scope>NUCLEOTIDE SEQUENCE</scope>
</reference>
<dbReference type="AlphaFoldDB" id="A0A0E9RAE7"/>
<organism evidence="1">
    <name type="scientific">Anguilla anguilla</name>
    <name type="common">European freshwater eel</name>
    <name type="synonym">Muraena anguilla</name>
    <dbReference type="NCBI Taxonomy" id="7936"/>
    <lineage>
        <taxon>Eukaryota</taxon>
        <taxon>Metazoa</taxon>
        <taxon>Chordata</taxon>
        <taxon>Craniata</taxon>
        <taxon>Vertebrata</taxon>
        <taxon>Euteleostomi</taxon>
        <taxon>Actinopterygii</taxon>
        <taxon>Neopterygii</taxon>
        <taxon>Teleostei</taxon>
        <taxon>Anguilliformes</taxon>
        <taxon>Anguillidae</taxon>
        <taxon>Anguilla</taxon>
    </lineage>
</organism>
<reference evidence="1" key="2">
    <citation type="journal article" date="2015" name="Fish Shellfish Immunol.">
        <title>Early steps in the European eel (Anguilla anguilla)-Vibrio vulnificus interaction in the gills: Role of the RtxA13 toxin.</title>
        <authorList>
            <person name="Callol A."/>
            <person name="Pajuelo D."/>
            <person name="Ebbesson L."/>
            <person name="Teles M."/>
            <person name="MacKenzie S."/>
            <person name="Amaro C."/>
        </authorList>
    </citation>
    <scope>NUCLEOTIDE SEQUENCE</scope>
</reference>